<reference evidence="3" key="1">
    <citation type="submission" date="2018-02" db="EMBL/GenBank/DDBJ databases">
        <title>Genome sequencing of Solimonas sp. HR-BB.</title>
        <authorList>
            <person name="Lee Y."/>
            <person name="Jeon C.O."/>
        </authorList>
    </citation>
    <scope>NUCLEOTIDE SEQUENCE [LARGE SCALE GENOMIC DNA]</scope>
    <source>
        <strain evidence="3">HR-E</strain>
    </source>
</reference>
<keyword evidence="1" id="KW-0472">Membrane</keyword>
<protein>
    <submittedName>
        <fullName evidence="2">Sodium/glutamate symporter</fullName>
    </submittedName>
</protein>
<keyword evidence="1" id="KW-1133">Transmembrane helix</keyword>
<feature type="non-terminal residue" evidence="2">
    <location>
        <position position="1"/>
    </location>
</feature>
<sequence length="178" mass="18614">GDGLGRVLALTGLNLPGFVNCLLAGILLRNLAMPLLVMARRNRGAAVGWGWNDLKGGLALISDICLGMFLTMALMGLQLWLLQGVLGFVLVVLTLQILLAVFYTVFVVFRCMGRDYEAAVTCAGFGGIALGSTATAVANMTAVTSTHGAAHRAFIVVPLVCGFFVDLVNALVISVMAA</sequence>
<dbReference type="InterPro" id="IPR004445">
    <property type="entry name" value="GltS"/>
</dbReference>
<name>A0A2P6AQG4_9GAMM</name>
<dbReference type="PANTHER" id="PTHR36178">
    <property type="entry name" value="SLR0625 PROTEIN"/>
    <property type="match status" value="1"/>
</dbReference>
<evidence type="ECO:0000256" key="1">
    <source>
        <dbReference type="SAM" id="Phobius"/>
    </source>
</evidence>
<accession>A0A2P6AQG4</accession>
<dbReference type="RefSeq" id="WP_277422167.1">
    <property type="nucleotide sequence ID" value="NZ_PTQZ01000306.1"/>
</dbReference>
<dbReference type="GO" id="GO:0015813">
    <property type="term" value="P:L-glutamate transmembrane transport"/>
    <property type="evidence" value="ECO:0007669"/>
    <property type="project" value="InterPro"/>
</dbReference>
<evidence type="ECO:0000313" key="2">
    <source>
        <dbReference type="EMBL" id="PQA31198.1"/>
    </source>
</evidence>
<dbReference type="GO" id="GO:0015501">
    <property type="term" value="F:glutamate:sodium symporter activity"/>
    <property type="evidence" value="ECO:0007669"/>
    <property type="project" value="InterPro"/>
</dbReference>
<dbReference type="Pfam" id="PF03616">
    <property type="entry name" value="Glt_symporter"/>
    <property type="match status" value="1"/>
</dbReference>
<comment type="caution">
    <text evidence="2">The sequence shown here is derived from an EMBL/GenBank/DDBJ whole genome shotgun (WGS) entry which is preliminary data.</text>
</comment>
<proteinExistence type="predicted"/>
<feature type="transmembrane region" description="Helical" evidence="1">
    <location>
        <begin position="58"/>
        <end position="80"/>
    </location>
</feature>
<dbReference type="PANTHER" id="PTHR36178:SF1">
    <property type="entry name" value="SODIUM_GLUTAMATE SYMPORTER"/>
    <property type="match status" value="1"/>
</dbReference>
<dbReference type="EMBL" id="PTQZ01000306">
    <property type="protein sequence ID" value="PQA31198.1"/>
    <property type="molecule type" value="Genomic_DNA"/>
</dbReference>
<dbReference type="Proteomes" id="UP000243900">
    <property type="component" value="Unassembled WGS sequence"/>
</dbReference>
<evidence type="ECO:0000313" key="3">
    <source>
        <dbReference type="Proteomes" id="UP000243900"/>
    </source>
</evidence>
<feature type="transmembrane region" description="Helical" evidence="1">
    <location>
        <begin position="116"/>
        <end position="141"/>
    </location>
</feature>
<keyword evidence="3" id="KW-1185">Reference proteome</keyword>
<feature type="transmembrane region" description="Helical" evidence="1">
    <location>
        <begin position="86"/>
        <end position="109"/>
    </location>
</feature>
<dbReference type="AlphaFoldDB" id="A0A2P6AQG4"/>
<gene>
    <name evidence="2" type="ORF">C5O18_09385</name>
</gene>
<dbReference type="GO" id="GO:0016020">
    <property type="term" value="C:membrane"/>
    <property type="evidence" value="ECO:0007669"/>
    <property type="project" value="InterPro"/>
</dbReference>
<feature type="transmembrane region" description="Helical" evidence="1">
    <location>
        <begin position="17"/>
        <end position="37"/>
    </location>
</feature>
<keyword evidence="1" id="KW-0812">Transmembrane</keyword>
<feature type="transmembrane region" description="Helical" evidence="1">
    <location>
        <begin position="153"/>
        <end position="177"/>
    </location>
</feature>
<organism evidence="2 3">
    <name type="scientific">Amnimonas aquatica</name>
    <dbReference type="NCBI Taxonomy" id="2094561"/>
    <lineage>
        <taxon>Bacteria</taxon>
        <taxon>Pseudomonadati</taxon>
        <taxon>Pseudomonadota</taxon>
        <taxon>Gammaproteobacteria</taxon>
        <taxon>Moraxellales</taxon>
        <taxon>Moraxellaceae</taxon>
        <taxon>Amnimonas</taxon>
    </lineage>
</organism>